<reference evidence="4 5" key="1">
    <citation type="submission" date="2020-11" db="EMBL/GenBank/DDBJ databases">
        <authorList>
            <person name="Wallbank WR R."/>
            <person name="Pardo Diaz C."/>
            <person name="Kozak K."/>
            <person name="Martin S."/>
            <person name="Jiggins C."/>
            <person name="Moest M."/>
            <person name="Warren A I."/>
            <person name="Generalovic N T."/>
            <person name="Byers J.R.P. K."/>
            <person name="Montejo-Kovacevich G."/>
            <person name="Yen C E."/>
        </authorList>
    </citation>
    <scope>NUCLEOTIDE SEQUENCE [LARGE SCALE GENOMIC DNA]</scope>
</reference>
<proteinExistence type="predicted"/>
<dbReference type="GO" id="GO:0005524">
    <property type="term" value="F:ATP binding"/>
    <property type="evidence" value="ECO:0007669"/>
    <property type="project" value="InterPro"/>
</dbReference>
<dbReference type="OrthoDB" id="424823at2759"/>
<keyword evidence="3" id="KW-0418">Kinase</keyword>
<sequence>MTEIFPLSGCPKYFIPTGTANFCEKIIDEIIDDIFFSYERETDSEKCIPTILNMNCFVQRLSPGEKIALVDEFVSRRFKKKSIAYFNEIYGGDQIHCDYFSLKPTCFLMLGGPSSQRYNAAKLFAKETNRVHLDVVDLVNLEMASGSKCGNWIYANMSAGKHIPISIILSLVRAAVKQHLVQERGYVLSGFPIIPEADFCSDVFPKLLTEIEEDFRKPPEDLVFDWTVNNPEAVHIRGFAGILPKFNTYAEEAELTVEAEKRDSLVLSLGTTKSSTESFQTEEESAVDLSTNLLRLFQQNTEWSSSYIESEYFESIANNPNLKLRVYEEDVISSVRKQLKFLMHLELTPDVIFFIRDRDPELSKLGRYGDSLYFKKTLIFELDSTSENRCFPSYTDLEAIHRGRYFKCLPEIGKMIQHYSKANVVKVDSRFSVHEMVKQFKTATAFTNYKVIHNAERIIPSSSLSAKMSTLPLDQYLDILCEHRCIQPNLKWMKPAMGTLCPVKLTEGKMTQGKAEYAARYLGRIFLLSSPRALDNFMANPKKYFFSKPNCRVAIVSIESMRFGAISNVFKHLFHAEQFSWRKSIGESAKEEARDIYAEAVSWASTVFSMQLESISAATVFTQENSTLSLDAVLEKSVEIQHISNITQNWNALSPSSNAVRLGTSLRDTALSSAEIQENTTLQVLNPSLTANRKAILDKLIEYKFNQLYKEKYPTKIADAAVKWIKLQSKTQNRPDNGERFYAQWILEDVPIHLDFWEKLAANHCLPDIVLLLQDDGYSDFKSYDMADFFLHSDSIEKISAKIRHCFPWPNSEADKIDLVEVVASTMTQEGSPLNFVLPFLFHKAEEDYFGESEMEIDEKTKVVDDLSNYLANSHIPLVVSQKKGQSGAFELLLNYLTLFRQKPKGLNGEDIEKLREICEKSYDLNPKLPSKCFTDYQSVYKLDVGYMRKGVKFEYDRQMRNYNFIHFNQEEIDEESDEEVVVEEEVDPALDIDFLSERNIKSMEEKGSLSQISYGNTGKYCPVELEENQRLHLGSIEYTVEYGNKLYSMSSSQTYEQFMRCPLRYVCDQEPPPIPPFRICVIGLAGRNRNSFAKFLANKLSVKHIRFTKLMAHFLQRQYPENSAILDTEEEVYDHYGVQLLRSDLRKYFDEGVILEGFPNNKKQMEDMVRNKLIPELMYIVDGNPQEILYYGFIERQLRWQKQLEFKCQQYLKKVGELQKKSSEKPERRRMSEYLMRQSIDIKAQLNTLNKRIRLTQEEILGEEEFPPDVQGIENVQSIQLSAKEQISKKSSLPTKMDAELEIFSNEPDESNWEADSGEGELEEQEEINDIPENPLPSKVERLKITQNIMKTTKRAMTPELVELKEVIKMCIDNSIPVLNIPSCCSTRRYEDRHSMCSSQLRKFIFDQVIMVSPEVAEKCLQTGYCLYSHFKNFCPVDAYNLMPINLHFSMKDCRKLYGCIYRNLLYYINGKENVVKFHATPRLYASGSNRFAFVGPIRILVIGAACSGATTLCRRIAREFSMAHLNSDSYFPEQRESGFKRRTLSQEFQRARVSQQSSIDLVTLVECLHLHRNDCPNGMVLDNFPITPKDLIDAAQENIGFHIVLIIKTDFSTVWRNWKTAYQQTEPQTMVNLIYELSILYKKFQRYAKILKRYETPQRDLDLFNIVYLKRTVSKWAQWEDAKSEILLCLREIGSYKKKLLNQECVGISRFNIFRKEYERRLSPTKMYCPICLKADGKLVMYRHDYHSVDAKFYSPACQRIINEPFGYNIYYLRNKHGFPKPYKVNISYPPIFSKNMFKTNLVQYLNHFYWTCDQHHLDVLLNSENHLPPSTLSYPPYLPFLVTNYFQKNIANEGFCVVTYHENLPKEIYIPGNPNYAVYYRGNVYLSASADCALQFLENPSLYYRVKMPPYTEPYLNVELKDMQIDFGPLTPQIIIEALTALAEHRPKHLALSIADSAAVFIGLYLKTINPISKSESLKLSEELYSKYIGECSYLKWLIDQFQQKINPYVAQ</sequence>
<dbReference type="Pfam" id="PF00406">
    <property type="entry name" value="ADK"/>
    <property type="match status" value="1"/>
</dbReference>
<evidence type="ECO:0000256" key="1">
    <source>
        <dbReference type="ARBA" id="ARBA00022679"/>
    </source>
</evidence>
<dbReference type="InterPro" id="IPR027417">
    <property type="entry name" value="P-loop_NTPase"/>
</dbReference>
<keyword evidence="1" id="KW-0808">Transferase</keyword>
<accession>A0A7R8UJD4</accession>
<dbReference type="Proteomes" id="UP000594454">
    <property type="component" value="Chromosome 2"/>
</dbReference>
<name>A0A7R8UJD4_HERIL</name>
<organism evidence="4 5">
    <name type="scientific">Hermetia illucens</name>
    <name type="common">Black soldier fly</name>
    <dbReference type="NCBI Taxonomy" id="343691"/>
    <lineage>
        <taxon>Eukaryota</taxon>
        <taxon>Metazoa</taxon>
        <taxon>Ecdysozoa</taxon>
        <taxon>Arthropoda</taxon>
        <taxon>Hexapoda</taxon>
        <taxon>Insecta</taxon>
        <taxon>Pterygota</taxon>
        <taxon>Neoptera</taxon>
        <taxon>Endopterygota</taxon>
        <taxon>Diptera</taxon>
        <taxon>Brachycera</taxon>
        <taxon>Stratiomyomorpha</taxon>
        <taxon>Stratiomyidae</taxon>
        <taxon>Hermetiinae</taxon>
        <taxon>Hermetia</taxon>
    </lineage>
</organism>
<evidence type="ECO:0000256" key="2">
    <source>
        <dbReference type="ARBA" id="ARBA00022741"/>
    </source>
</evidence>
<dbReference type="PANTHER" id="PTHR23359">
    <property type="entry name" value="NUCLEOTIDE KINASE"/>
    <property type="match status" value="1"/>
</dbReference>
<evidence type="ECO:0000313" key="4">
    <source>
        <dbReference type="EMBL" id="CAD7081627.1"/>
    </source>
</evidence>
<evidence type="ECO:0000313" key="5">
    <source>
        <dbReference type="Proteomes" id="UP000594454"/>
    </source>
</evidence>
<dbReference type="Gene3D" id="3.40.50.300">
    <property type="entry name" value="P-loop containing nucleotide triphosphate hydrolases"/>
    <property type="match status" value="3"/>
</dbReference>
<evidence type="ECO:0000256" key="3">
    <source>
        <dbReference type="ARBA" id="ARBA00022777"/>
    </source>
</evidence>
<dbReference type="InParanoid" id="A0A7R8UJD4"/>
<dbReference type="InterPro" id="IPR000850">
    <property type="entry name" value="Adenylat/UMP-CMP_kin"/>
</dbReference>
<dbReference type="GO" id="GO:0019205">
    <property type="term" value="F:nucleobase-containing compound kinase activity"/>
    <property type="evidence" value="ECO:0007669"/>
    <property type="project" value="InterPro"/>
</dbReference>
<keyword evidence="5" id="KW-1185">Reference proteome</keyword>
<gene>
    <name evidence="4" type="ORF">HERILL_LOCUS4725</name>
</gene>
<dbReference type="EMBL" id="LR899010">
    <property type="protein sequence ID" value="CAD7081627.1"/>
    <property type="molecule type" value="Genomic_DNA"/>
</dbReference>
<protein>
    <recommendedName>
        <fullName evidence="6">Adenylate kinase 9</fullName>
    </recommendedName>
</protein>
<dbReference type="SUPFAM" id="SSF52540">
    <property type="entry name" value="P-loop containing nucleoside triphosphate hydrolases"/>
    <property type="match status" value="1"/>
</dbReference>
<evidence type="ECO:0008006" key="6">
    <source>
        <dbReference type="Google" id="ProtNLM"/>
    </source>
</evidence>
<keyword evidence="2" id="KW-0547">Nucleotide-binding</keyword>
<dbReference type="GO" id="GO:0006139">
    <property type="term" value="P:nucleobase-containing compound metabolic process"/>
    <property type="evidence" value="ECO:0007669"/>
    <property type="project" value="InterPro"/>
</dbReference>